<keyword evidence="2" id="KW-1185">Reference proteome</keyword>
<gene>
    <name evidence="1" type="ORF">GCM10010468_75140</name>
</gene>
<comment type="caution">
    <text evidence="1">The sequence shown here is derived from an EMBL/GenBank/DDBJ whole genome shotgun (WGS) entry which is preliminary data.</text>
</comment>
<evidence type="ECO:0000313" key="1">
    <source>
        <dbReference type="EMBL" id="GAA3239137.1"/>
    </source>
</evidence>
<protein>
    <submittedName>
        <fullName evidence="1">HAD domain-containing protein</fullName>
    </submittedName>
</protein>
<evidence type="ECO:0000313" key="2">
    <source>
        <dbReference type="Proteomes" id="UP001501237"/>
    </source>
</evidence>
<reference evidence="2" key="1">
    <citation type="journal article" date="2019" name="Int. J. Syst. Evol. Microbiol.">
        <title>The Global Catalogue of Microorganisms (GCM) 10K type strain sequencing project: providing services to taxonomists for standard genome sequencing and annotation.</title>
        <authorList>
            <consortium name="The Broad Institute Genomics Platform"/>
            <consortium name="The Broad Institute Genome Sequencing Center for Infectious Disease"/>
            <person name="Wu L."/>
            <person name="Ma J."/>
        </authorList>
    </citation>
    <scope>NUCLEOTIDE SEQUENCE [LARGE SCALE GENOMIC DNA]</scope>
    <source>
        <strain evidence="2">JCM 9377</strain>
    </source>
</reference>
<accession>A0ABP6QLP7</accession>
<proteinExistence type="predicted"/>
<organism evidence="1 2">
    <name type="scientific">Actinocorallia longicatena</name>
    <dbReference type="NCBI Taxonomy" id="111803"/>
    <lineage>
        <taxon>Bacteria</taxon>
        <taxon>Bacillati</taxon>
        <taxon>Actinomycetota</taxon>
        <taxon>Actinomycetes</taxon>
        <taxon>Streptosporangiales</taxon>
        <taxon>Thermomonosporaceae</taxon>
        <taxon>Actinocorallia</taxon>
    </lineage>
</organism>
<dbReference type="Proteomes" id="UP001501237">
    <property type="component" value="Unassembled WGS sequence"/>
</dbReference>
<sequence>MEPPAVLLDVDGVLNPLKRGKGYRRFTATPEAVTYRLWLNGAHGAMLLDLVEATGSELLWASYWCGHANGWIGPRVGLPSLPHVPIPRRPADGSFSLGEWKADRVARWAGERPFVWFEDEPDVAEALARESGLGPHLLVPIDPVFGLTADHVAIAREWLDAQGGA</sequence>
<name>A0ABP6QLP7_9ACTN</name>
<dbReference type="EMBL" id="BAAAUV010000037">
    <property type="protein sequence ID" value="GAA3239137.1"/>
    <property type="molecule type" value="Genomic_DNA"/>
</dbReference>
<dbReference type="Pfam" id="PF18143">
    <property type="entry name" value="HAD_SAK_2"/>
    <property type="match status" value="1"/>
</dbReference>
<dbReference type="RefSeq" id="WP_344838473.1">
    <property type="nucleotide sequence ID" value="NZ_BAAAUV010000037.1"/>
</dbReference>